<proteinExistence type="inferred from homology"/>
<organism evidence="10 11">
    <name type="scientific">Hydrogenophaga palleronii</name>
    <dbReference type="NCBI Taxonomy" id="65655"/>
    <lineage>
        <taxon>Bacteria</taxon>
        <taxon>Pseudomonadati</taxon>
        <taxon>Pseudomonadota</taxon>
        <taxon>Betaproteobacteria</taxon>
        <taxon>Burkholderiales</taxon>
        <taxon>Comamonadaceae</taxon>
        <taxon>Hydrogenophaga</taxon>
    </lineage>
</organism>
<dbReference type="PANTHER" id="PTHR43429">
    <property type="entry name" value="PYRIDINE NUCLEOTIDE-DISULFIDE OXIDOREDUCTASE DOMAIN-CONTAINING"/>
    <property type="match status" value="1"/>
</dbReference>
<keyword evidence="5" id="KW-0479">Metal-binding</keyword>
<dbReference type="Gene3D" id="3.50.50.60">
    <property type="entry name" value="FAD/NAD(P)-binding domain"/>
    <property type="match status" value="2"/>
</dbReference>
<evidence type="ECO:0000256" key="8">
    <source>
        <dbReference type="ARBA" id="ARBA00023004"/>
    </source>
</evidence>
<dbReference type="Proteomes" id="UP001265700">
    <property type="component" value="Unassembled WGS sequence"/>
</dbReference>
<evidence type="ECO:0000256" key="6">
    <source>
        <dbReference type="ARBA" id="ARBA00022827"/>
    </source>
</evidence>
<dbReference type="Gene3D" id="2.20.28.10">
    <property type="match status" value="1"/>
</dbReference>
<comment type="similarity">
    <text evidence="2">Belongs to the FAD-dependent oxidoreductase family.</text>
</comment>
<dbReference type="InterPro" id="IPR024935">
    <property type="entry name" value="Rubredoxin_dom"/>
</dbReference>
<evidence type="ECO:0000256" key="3">
    <source>
        <dbReference type="ARBA" id="ARBA00022448"/>
    </source>
</evidence>
<name>A0ABU1WS58_9BURK</name>
<evidence type="ECO:0000313" key="10">
    <source>
        <dbReference type="EMBL" id="MDR7152111.1"/>
    </source>
</evidence>
<comment type="caution">
    <text evidence="10">The sequence shown here is derived from an EMBL/GenBank/DDBJ whole genome shotgun (WGS) entry which is preliminary data.</text>
</comment>
<dbReference type="PRINTS" id="PR00368">
    <property type="entry name" value="FADPNR"/>
</dbReference>
<evidence type="ECO:0000256" key="7">
    <source>
        <dbReference type="ARBA" id="ARBA00022982"/>
    </source>
</evidence>
<dbReference type="InterPro" id="IPR036188">
    <property type="entry name" value="FAD/NAD-bd_sf"/>
</dbReference>
<dbReference type="NCBIfam" id="NF045768">
    <property type="entry name" value="RubredRD"/>
    <property type="match status" value="1"/>
</dbReference>
<dbReference type="EMBL" id="JAVDWU010000010">
    <property type="protein sequence ID" value="MDR7152111.1"/>
    <property type="molecule type" value="Genomic_DNA"/>
</dbReference>
<keyword evidence="3" id="KW-0813">Transport</keyword>
<evidence type="ECO:0000256" key="2">
    <source>
        <dbReference type="ARBA" id="ARBA00006442"/>
    </source>
</evidence>
<dbReference type="CDD" id="cd00730">
    <property type="entry name" value="rubredoxin"/>
    <property type="match status" value="1"/>
</dbReference>
<dbReference type="InterPro" id="IPR024934">
    <property type="entry name" value="Rubredoxin-like_dom"/>
</dbReference>
<dbReference type="SUPFAM" id="SSF51905">
    <property type="entry name" value="FAD/NAD(P)-binding domain"/>
    <property type="match status" value="1"/>
</dbReference>
<evidence type="ECO:0000313" key="11">
    <source>
        <dbReference type="Proteomes" id="UP001265700"/>
    </source>
</evidence>
<dbReference type="EC" id="1.18.1.1" evidence="10"/>
<dbReference type="PRINTS" id="PR00411">
    <property type="entry name" value="PNDRDTASEI"/>
</dbReference>
<dbReference type="PRINTS" id="PR00163">
    <property type="entry name" value="RUBREDOXIN"/>
</dbReference>
<evidence type="ECO:0000259" key="9">
    <source>
        <dbReference type="PROSITE" id="PS50903"/>
    </source>
</evidence>
<dbReference type="GO" id="GO:0015044">
    <property type="term" value="F:rubredoxin-NAD+ reductase activity"/>
    <property type="evidence" value="ECO:0007669"/>
    <property type="project" value="UniProtKB-EC"/>
</dbReference>
<evidence type="ECO:0000256" key="4">
    <source>
        <dbReference type="ARBA" id="ARBA00022630"/>
    </source>
</evidence>
<reference evidence="10 11" key="1">
    <citation type="submission" date="2023-07" db="EMBL/GenBank/DDBJ databases">
        <title>Sorghum-associated microbial communities from plants grown in Nebraska, USA.</title>
        <authorList>
            <person name="Schachtman D."/>
        </authorList>
    </citation>
    <scope>NUCLEOTIDE SEQUENCE [LARGE SCALE GENOMIC DNA]</scope>
    <source>
        <strain evidence="10 11">4249</strain>
    </source>
</reference>
<dbReference type="PROSITE" id="PS00202">
    <property type="entry name" value="RUBREDOXIN"/>
    <property type="match status" value="1"/>
</dbReference>
<dbReference type="InterPro" id="IPR050260">
    <property type="entry name" value="FAD-bd_OxRdtase"/>
</dbReference>
<protein>
    <submittedName>
        <fullName evidence="10">Rubredoxin-NAD+ reductase</fullName>
        <ecNumber evidence="10">1.18.1.1</ecNumber>
    </submittedName>
</protein>
<feature type="domain" description="Rubredoxin-like" evidence="9">
    <location>
        <begin position="22"/>
        <end position="73"/>
    </location>
</feature>
<keyword evidence="8" id="KW-0408">Iron</keyword>
<evidence type="ECO:0000256" key="1">
    <source>
        <dbReference type="ARBA" id="ARBA00001974"/>
    </source>
</evidence>
<keyword evidence="4" id="KW-0285">Flavoprotein</keyword>
<dbReference type="InterPro" id="IPR018527">
    <property type="entry name" value="Rubredoxin_Fe_BS"/>
</dbReference>
<dbReference type="InterPro" id="IPR023753">
    <property type="entry name" value="FAD/NAD-binding_dom"/>
</dbReference>
<keyword evidence="10" id="KW-0560">Oxidoreductase</keyword>
<keyword evidence="7" id="KW-0249">Electron transport</keyword>
<evidence type="ECO:0000256" key="5">
    <source>
        <dbReference type="ARBA" id="ARBA00022723"/>
    </source>
</evidence>
<keyword evidence="11" id="KW-1185">Reference proteome</keyword>
<gene>
    <name evidence="10" type="ORF">J2W49_004087</name>
</gene>
<accession>A0ABU1WS58</accession>
<comment type="cofactor">
    <cofactor evidence="1">
        <name>FAD</name>
        <dbReference type="ChEBI" id="CHEBI:57692"/>
    </cofactor>
</comment>
<sequence>MTPAIQHSPVAQVVTALGAPAFRQYICHACGYIYDEAEGDPDSGLAAGTRFEDIPEDWACPLCGVTKSDFEPYSAPSLDELRARMGDATPVAVRGGTPGVVIVGGGRAGWQMAEALRALDAALPITLVSACAADVYDKPLLSVAMARHMDLDRLVKETGAQAAQRLNVRLLAHTDAVRICPDTRSLRTTRGTLRFERLVLAHGAQAALPPTLPASMCWRINHLGAYRKLRAALGETAKDVVIVGAGLIGSELANDLALGGHRITLLDVMPEPLARWQAERAGTQLLNAWKDLPIRFIGNVQVASVEGVGERYRITTACGQRFPADQVVAAAGLATPPRLAQSAGLAWDQGIAVQPQDLATSDPRIHALGDCISVNGQTSRFIEPIGRQARTIAAAICGAAAVPYEVRAAMVRVKTTSHPLTLH</sequence>
<dbReference type="SUPFAM" id="SSF57802">
    <property type="entry name" value="Rubredoxin-like"/>
    <property type="match status" value="1"/>
</dbReference>
<dbReference type="Pfam" id="PF07992">
    <property type="entry name" value="Pyr_redox_2"/>
    <property type="match status" value="1"/>
</dbReference>
<dbReference type="PROSITE" id="PS50903">
    <property type="entry name" value="RUBREDOXIN_LIKE"/>
    <property type="match status" value="1"/>
</dbReference>
<dbReference type="RefSeq" id="WP_310320529.1">
    <property type="nucleotide sequence ID" value="NZ_JAVDWU010000010.1"/>
</dbReference>
<dbReference type="PANTHER" id="PTHR43429:SF3">
    <property type="entry name" value="NITRITE REDUCTASE [NAD(P)H]"/>
    <property type="match status" value="1"/>
</dbReference>
<dbReference type="Pfam" id="PF00301">
    <property type="entry name" value="Rubredoxin"/>
    <property type="match status" value="1"/>
</dbReference>
<keyword evidence="6" id="KW-0274">FAD</keyword>